<dbReference type="PANTHER" id="PTHR22911">
    <property type="entry name" value="ACYL-MALONYL CONDENSING ENZYME-RELATED"/>
    <property type="match status" value="1"/>
</dbReference>
<comment type="caution">
    <text evidence="3">The sequence shown here is derived from an EMBL/GenBank/DDBJ whole genome shotgun (WGS) entry which is preliminary data.</text>
</comment>
<dbReference type="InterPro" id="IPR037185">
    <property type="entry name" value="EmrE-like"/>
</dbReference>
<feature type="transmembrane region" description="Helical" evidence="1">
    <location>
        <begin position="6"/>
        <end position="27"/>
    </location>
</feature>
<dbReference type="EMBL" id="MHLC01000027">
    <property type="protein sequence ID" value="OGZ00762.1"/>
    <property type="molecule type" value="Genomic_DNA"/>
</dbReference>
<organism evidence="3 4">
    <name type="scientific">Candidatus Liptonbacteria bacterium RIFCSPLOWO2_01_FULL_56_20</name>
    <dbReference type="NCBI Taxonomy" id="1798652"/>
    <lineage>
        <taxon>Bacteria</taxon>
        <taxon>Candidatus Liptoniibacteriota</taxon>
    </lineage>
</organism>
<feature type="transmembrane region" description="Helical" evidence="1">
    <location>
        <begin position="70"/>
        <end position="89"/>
    </location>
</feature>
<evidence type="ECO:0000259" key="2">
    <source>
        <dbReference type="Pfam" id="PF00892"/>
    </source>
</evidence>
<dbReference type="Proteomes" id="UP000178495">
    <property type="component" value="Unassembled WGS sequence"/>
</dbReference>
<dbReference type="GO" id="GO:0016020">
    <property type="term" value="C:membrane"/>
    <property type="evidence" value="ECO:0007669"/>
    <property type="project" value="InterPro"/>
</dbReference>
<gene>
    <name evidence="3" type="ORF">A3A43_02690</name>
</gene>
<sequence>MNAMWLVFAFLSSITAALVAIFGKLGLRNIDSTLATTVRSLIMAGFLVVISLLLRKFDGFSLQSFSSRDWLFIILAGVAGALSWLFYFFALKTGLASKVVVIDRLSLVFVIVLAALFLGETLGWKSALGGLLMVGGAILISLQ</sequence>
<reference evidence="3 4" key="1">
    <citation type="journal article" date="2016" name="Nat. Commun.">
        <title>Thousands of microbial genomes shed light on interconnected biogeochemical processes in an aquifer system.</title>
        <authorList>
            <person name="Anantharaman K."/>
            <person name="Brown C.T."/>
            <person name="Hug L.A."/>
            <person name="Sharon I."/>
            <person name="Castelle C.J."/>
            <person name="Probst A.J."/>
            <person name="Thomas B.C."/>
            <person name="Singh A."/>
            <person name="Wilkins M.J."/>
            <person name="Karaoz U."/>
            <person name="Brodie E.L."/>
            <person name="Williams K.H."/>
            <person name="Hubbard S.S."/>
            <person name="Banfield J.F."/>
        </authorList>
    </citation>
    <scope>NUCLEOTIDE SEQUENCE [LARGE SCALE GENOMIC DNA]</scope>
</reference>
<keyword evidence="1" id="KW-0472">Membrane</keyword>
<dbReference type="AlphaFoldDB" id="A0A1G2CHS3"/>
<dbReference type="InterPro" id="IPR000620">
    <property type="entry name" value="EamA_dom"/>
</dbReference>
<dbReference type="PANTHER" id="PTHR22911:SF137">
    <property type="entry name" value="SOLUTE CARRIER FAMILY 35 MEMBER G2-RELATED"/>
    <property type="match status" value="1"/>
</dbReference>
<proteinExistence type="predicted"/>
<dbReference type="SUPFAM" id="SSF103481">
    <property type="entry name" value="Multidrug resistance efflux transporter EmrE"/>
    <property type="match status" value="1"/>
</dbReference>
<keyword evidence="1" id="KW-0812">Transmembrane</keyword>
<keyword evidence="1" id="KW-1133">Transmembrane helix</keyword>
<feature type="transmembrane region" description="Helical" evidence="1">
    <location>
        <begin position="34"/>
        <end position="54"/>
    </location>
</feature>
<dbReference type="Pfam" id="PF00892">
    <property type="entry name" value="EamA"/>
    <property type="match status" value="1"/>
</dbReference>
<feature type="transmembrane region" description="Helical" evidence="1">
    <location>
        <begin position="101"/>
        <end position="118"/>
    </location>
</feature>
<accession>A0A1G2CHS3</accession>
<dbReference type="Gene3D" id="1.10.3730.20">
    <property type="match status" value="1"/>
</dbReference>
<evidence type="ECO:0000313" key="3">
    <source>
        <dbReference type="EMBL" id="OGZ00762.1"/>
    </source>
</evidence>
<dbReference type="STRING" id="1798652.A3A43_02690"/>
<protein>
    <recommendedName>
        <fullName evidence="2">EamA domain-containing protein</fullName>
    </recommendedName>
</protein>
<evidence type="ECO:0000313" key="4">
    <source>
        <dbReference type="Proteomes" id="UP000178495"/>
    </source>
</evidence>
<name>A0A1G2CHS3_9BACT</name>
<feature type="domain" description="EamA" evidence="2">
    <location>
        <begin position="4"/>
        <end position="141"/>
    </location>
</feature>
<evidence type="ECO:0000256" key="1">
    <source>
        <dbReference type="SAM" id="Phobius"/>
    </source>
</evidence>